<evidence type="ECO:0000256" key="2">
    <source>
        <dbReference type="SAM" id="MobiDB-lite"/>
    </source>
</evidence>
<reference evidence="4" key="2">
    <citation type="journal article" date="2023" name="Proc. Natl. Acad. Sci. U.S.A.">
        <title>A global phylogenomic analysis of the shiitake genus Lentinula.</title>
        <authorList>
            <person name="Sierra-Patev S."/>
            <person name="Min B."/>
            <person name="Naranjo-Ortiz M."/>
            <person name="Looney B."/>
            <person name="Konkel Z."/>
            <person name="Slot J.C."/>
            <person name="Sakamoto Y."/>
            <person name="Steenwyk J.L."/>
            <person name="Rokas A."/>
            <person name="Carro J."/>
            <person name="Camarero S."/>
            <person name="Ferreira P."/>
            <person name="Molpeceres G."/>
            <person name="Ruiz-Duenas F.J."/>
            <person name="Serrano A."/>
            <person name="Henrissat B."/>
            <person name="Drula E."/>
            <person name="Hughes K.W."/>
            <person name="Mata J.L."/>
            <person name="Ishikawa N.K."/>
            <person name="Vargas-Isla R."/>
            <person name="Ushijima S."/>
            <person name="Smith C.A."/>
            <person name="Donoghue J."/>
            <person name="Ahrendt S."/>
            <person name="Andreopoulos W."/>
            <person name="He G."/>
            <person name="LaButti K."/>
            <person name="Lipzen A."/>
            <person name="Ng V."/>
            <person name="Riley R."/>
            <person name="Sandor L."/>
            <person name="Barry K."/>
            <person name="Martinez A.T."/>
            <person name="Xiao Y."/>
            <person name="Gibbons J.G."/>
            <person name="Terashima K."/>
            <person name="Grigoriev I.V."/>
            <person name="Hibbett D."/>
        </authorList>
    </citation>
    <scope>NUCLEOTIDE SEQUENCE</scope>
    <source>
        <strain evidence="4">ET3784</strain>
    </source>
</reference>
<evidence type="ECO:0008006" key="6">
    <source>
        <dbReference type="Google" id="ProtNLM"/>
    </source>
</evidence>
<name>A0AA38JE67_9AGAR</name>
<dbReference type="InterPro" id="IPR036322">
    <property type="entry name" value="WD40_repeat_dom_sf"/>
</dbReference>
<sequence length="807" mass="90429">MKSSYTQLGVLDAPTDFVHALSFSLDGRYLASATNDEVVRVYDIQRGFATIWEHKGPCPATAVMWRDHTLFVGSMDGVLICVHPTYRWMRRRRSEVIYTADEPISAMEFNTRGDHLLVCSGADVLLFQKASKKWKYHDFIPRPVAFGEFNDGDFYPILATSAHFIENDKACLISYLHNGFWKVNFDTWESRSYWGPHDSYDLSDSRRYFGRIATSAKSPDSRSVVAANLCQGLDWFKIMPDRLKKMSSTHQPQPINIPLPVLFIDHGQAVIMGSTNGCALILEVKHGEKVQALKHGSDQTWVTSLAYIEPVGHSRMIATGDGNRGQRTKIILWIENSEESPSKSSRSWFVILKIIDFVFVIGHISIILIGIISAILWLWTPQWREASAVLGIYFTKTTLPATPSPSLRPVVTSSPLMTKSRRYLGILEDLLFNVDAPTQTSFAVPTPPESFGDTNLTHSVSPQMETLSGWPDDVMLAIAEISALAHWKSMERIKGTLNYRDLIHWGDDTEQRLRHCHRHPGYTCGPPTNALRNRKAPTTSSDKARNATSKSPPRRTSQMETKKAVRYEANWDPKLTITIYDEEEEAIQALQADKADTKEVRKLLASIFRATALLLYLHTVLHDSNPGVSDISASVNGVVQLVHQLYNGSRNGFQGCSRSHQLQFSNNRTELYSHNRSVTLEISNMHDALKVIAVGRSRKAVTSFTDTDGPYLKSETIAGLIGQSVAPGNADSTEANEEDLVAVWPTIDFPASLSPKPPHDSLLPSHVRFRQYGLAARGFHLEDFEHRSNISVSTLAWTFRLGTFLLG</sequence>
<gene>
    <name evidence="4" type="ORF">DFJ43DRAFT_1201510</name>
</gene>
<keyword evidence="3" id="KW-0812">Transmembrane</keyword>
<dbReference type="SMART" id="SM00320">
    <property type="entry name" value="WD40"/>
    <property type="match status" value="3"/>
</dbReference>
<dbReference type="InterPro" id="IPR021858">
    <property type="entry name" value="Fun_TF"/>
</dbReference>
<evidence type="ECO:0000256" key="3">
    <source>
        <dbReference type="SAM" id="Phobius"/>
    </source>
</evidence>
<dbReference type="Pfam" id="PF00400">
    <property type="entry name" value="WD40"/>
    <property type="match status" value="1"/>
</dbReference>
<keyword evidence="3" id="KW-0472">Membrane</keyword>
<dbReference type="PROSITE" id="PS50082">
    <property type="entry name" value="WD_REPEATS_2"/>
    <property type="match status" value="1"/>
</dbReference>
<comment type="caution">
    <text evidence="4">The sequence shown here is derived from an EMBL/GenBank/DDBJ whole genome shotgun (WGS) entry which is preliminary data.</text>
</comment>
<reference evidence="4" key="1">
    <citation type="submission" date="2022-08" db="EMBL/GenBank/DDBJ databases">
        <authorList>
            <consortium name="DOE Joint Genome Institute"/>
            <person name="Min B."/>
            <person name="Sierra-Patev S."/>
            <person name="Naranjo-Ortiz M."/>
            <person name="Looney B."/>
            <person name="Konkel Z."/>
            <person name="Slot J.C."/>
            <person name="Sakamoto Y."/>
            <person name="Steenwyk J.L."/>
            <person name="Rokas A."/>
            <person name="Carro J."/>
            <person name="Camarero S."/>
            <person name="Ferreira P."/>
            <person name="Molpeceres G."/>
            <person name="Ruiz-duenas F.J."/>
            <person name="Serrano A."/>
            <person name="Henrissat B."/>
            <person name="Drula E."/>
            <person name="Hughes K.W."/>
            <person name="Mata J.L."/>
            <person name="Ishikawa N.K."/>
            <person name="Vargas-Isla R."/>
            <person name="Ushijima S."/>
            <person name="Smith C.A."/>
            <person name="Ahrendt S."/>
            <person name="Andreopoulos W."/>
            <person name="He G."/>
            <person name="LaButti K."/>
            <person name="Lipzen A."/>
            <person name="Ng V."/>
            <person name="Riley R."/>
            <person name="Sandor L."/>
            <person name="Barry K."/>
            <person name="Martinez A.T."/>
            <person name="Xiao Y."/>
            <person name="Gibbons J.G."/>
            <person name="Terashima K."/>
            <person name="Hibbett D.S."/>
            <person name="Grigoriev I.V."/>
        </authorList>
    </citation>
    <scope>NUCLEOTIDE SEQUENCE</scope>
    <source>
        <strain evidence="4">ET3784</strain>
    </source>
</reference>
<keyword evidence="5" id="KW-1185">Reference proteome</keyword>
<dbReference type="InterPro" id="IPR001680">
    <property type="entry name" value="WD40_rpt"/>
</dbReference>
<feature type="repeat" description="WD" evidence="1">
    <location>
        <begin position="11"/>
        <end position="47"/>
    </location>
</feature>
<evidence type="ECO:0000256" key="1">
    <source>
        <dbReference type="PROSITE-ProRule" id="PRU00221"/>
    </source>
</evidence>
<accession>A0AA38JE67</accession>
<dbReference type="Gene3D" id="2.130.10.10">
    <property type="entry name" value="YVTN repeat-like/Quinoprotein amine dehydrogenase"/>
    <property type="match status" value="1"/>
</dbReference>
<keyword evidence="1" id="KW-0853">WD repeat</keyword>
<dbReference type="InterPro" id="IPR015943">
    <property type="entry name" value="WD40/YVTN_repeat-like_dom_sf"/>
</dbReference>
<dbReference type="AlphaFoldDB" id="A0AA38JE67"/>
<keyword evidence="3" id="KW-1133">Transmembrane helix</keyword>
<dbReference type="EMBL" id="JANVFO010000053">
    <property type="protein sequence ID" value="KAJ3723531.1"/>
    <property type="molecule type" value="Genomic_DNA"/>
</dbReference>
<dbReference type="SUPFAM" id="SSF50978">
    <property type="entry name" value="WD40 repeat-like"/>
    <property type="match status" value="1"/>
</dbReference>
<dbReference type="Proteomes" id="UP001176059">
    <property type="component" value="Unassembled WGS sequence"/>
</dbReference>
<dbReference type="PROSITE" id="PS50294">
    <property type="entry name" value="WD_REPEATS_REGION"/>
    <property type="match status" value="1"/>
</dbReference>
<evidence type="ECO:0000313" key="5">
    <source>
        <dbReference type="Proteomes" id="UP001176059"/>
    </source>
</evidence>
<evidence type="ECO:0000313" key="4">
    <source>
        <dbReference type="EMBL" id="KAJ3723531.1"/>
    </source>
</evidence>
<feature type="region of interest" description="Disordered" evidence="2">
    <location>
        <begin position="519"/>
        <end position="563"/>
    </location>
</feature>
<dbReference type="Pfam" id="PF11951">
    <property type="entry name" value="Fungal_trans_2"/>
    <property type="match status" value="1"/>
</dbReference>
<organism evidence="4 5">
    <name type="scientific">Lentinula guzmanii</name>
    <dbReference type="NCBI Taxonomy" id="2804957"/>
    <lineage>
        <taxon>Eukaryota</taxon>
        <taxon>Fungi</taxon>
        <taxon>Dikarya</taxon>
        <taxon>Basidiomycota</taxon>
        <taxon>Agaricomycotina</taxon>
        <taxon>Agaricomycetes</taxon>
        <taxon>Agaricomycetidae</taxon>
        <taxon>Agaricales</taxon>
        <taxon>Marasmiineae</taxon>
        <taxon>Omphalotaceae</taxon>
        <taxon>Lentinula</taxon>
    </lineage>
</organism>
<proteinExistence type="predicted"/>
<protein>
    <recommendedName>
        <fullName evidence="6">WD40 repeat-like protein</fullName>
    </recommendedName>
</protein>
<feature type="compositionally biased region" description="Polar residues" evidence="2">
    <location>
        <begin position="536"/>
        <end position="559"/>
    </location>
</feature>
<feature type="transmembrane region" description="Helical" evidence="3">
    <location>
        <begin position="354"/>
        <end position="379"/>
    </location>
</feature>